<keyword evidence="5" id="KW-0573">Peptidoglycan synthesis</keyword>
<feature type="transmembrane region" description="Helical" evidence="8">
    <location>
        <begin position="152"/>
        <end position="171"/>
    </location>
</feature>
<protein>
    <submittedName>
        <fullName evidence="9">Integral membrane protein MviN</fullName>
    </submittedName>
</protein>
<dbReference type="PANTHER" id="PTHR47019:SF1">
    <property type="entry name" value="LIPID II FLIPPASE MURJ"/>
    <property type="match status" value="1"/>
</dbReference>
<evidence type="ECO:0000256" key="7">
    <source>
        <dbReference type="ARBA" id="ARBA00023136"/>
    </source>
</evidence>
<keyword evidence="7 8" id="KW-0472">Membrane</keyword>
<feature type="transmembrane region" description="Helical" evidence="8">
    <location>
        <begin position="107"/>
        <end position="132"/>
    </location>
</feature>
<feature type="transmembrane region" description="Helical" evidence="8">
    <location>
        <begin position="424"/>
        <end position="445"/>
    </location>
</feature>
<dbReference type="CDD" id="cd13123">
    <property type="entry name" value="MATE_MurJ_like"/>
    <property type="match status" value="1"/>
</dbReference>
<dbReference type="GO" id="GO:0015648">
    <property type="term" value="F:lipid-linked peptidoglycan transporter activity"/>
    <property type="evidence" value="ECO:0007669"/>
    <property type="project" value="TreeGrafter"/>
</dbReference>
<dbReference type="PRINTS" id="PR01806">
    <property type="entry name" value="VIRFACTRMVIN"/>
</dbReference>
<evidence type="ECO:0000256" key="2">
    <source>
        <dbReference type="ARBA" id="ARBA00022475"/>
    </source>
</evidence>
<gene>
    <name evidence="9" type="ORF">UX53_C0031G0006</name>
</gene>
<feature type="transmembrane region" description="Helical" evidence="8">
    <location>
        <begin position="290"/>
        <end position="308"/>
    </location>
</feature>
<evidence type="ECO:0000313" key="9">
    <source>
        <dbReference type="EMBL" id="KKU38409.1"/>
    </source>
</evidence>
<evidence type="ECO:0000256" key="5">
    <source>
        <dbReference type="ARBA" id="ARBA00022984"/>
    </source>
</evidence>
<keyword evidence="6 8" id="KW-1133">Transmembrane helix</keyword>
<feature type="transmembrane region" description="Helical" evidence="8">
    <location>
        <begin position="20"/>
        <end position="41"/>
    </location>
</feature>
<evidence type="ECO:0000256" key="1">
    <source>
        <dbReference type="ARBA" id="ARBA00004651"/>
    </source>
</evidence>
<comment type="caution">
    <text evidence="9">The sequence shown here is derived from an EMBL/GenBank/DDBJ whole genome shotgun (WGS) entry which is preliminary data.</text>
</comment>
<evidence type="ECO:0000256" key="6">
    <source>
        <dbReference type="ARBA" id="ARBA00022989"/>
    </source>
</evidence>
<feature type="transmembrane region" description="Helical" evidence="8">
    <location>
        <begin position="261"/>
        <end position="284"/>
    </location>
</feature>
<feature type="transmembrane region" description="Helical" evidence="8">
    <location>
        <begin position="329"/>
        <end position="353"/>
    </location>
</feature>
<feature type="transmembrane region" description="Helical" evidence="8">
    <location>
        <begin position="61"/>
        <end position="86"/>
    </location>
</feature>
<dbReference type="GO" id="GO:0008360">
    <property type="term" value="P:regulation of cell shape"/>
    <property type="evidence" value="ECO:0007669"/>
    <property type="project" value="UniProtKB-KW"/>
</dbReference>
<evidence type="ECO:0000313" key="10">
    <source>
        <dbReference type="Proteomes" id="UP000033818"/>
    </source>
</evidence>
<dbReference type="InterPro" id="IPR004268">
    <property type="entry name" value="MurJ"/>
</dbReference>
<dbReference type="Proteomes" id="UP000033818">
    <property type="component" value="Unassembled WGS sequence"/>
</dbReference>
<reference evidence="9 10" key="1">
    <citation type="journal article" date="2015" name="Nature">
        <title>rRNA introns, odd ribosomes, and small enigmatic genomes across a large radiation of phyla.</title>
        <authorList>
            <person name="Brown C.T."/>
            <person name="Hug L.A."/>
            <person name="Thomas B.C."/>
            <person name="Sharon I."/>
            <person name="Castelle C.J."/>
            <person name="Singh A."/>
            <person name="Wilkins M.J."/>
            <person name="Williams K.H."/>
            <person name="Banfield J.F."/>
        </authorList>
    </citation>
    <scope>NUCLEOTIDE SEQUENCE [LARGE SCALE GENOMIC DNA]</scope>
</reference>
<evidence type="ECO:0000256" key="8">
    <source>
        <dbReference type="SAM" id="Phobius"/>
    </source>
</evidence>
<organism evidence="9 10">
    <name type="scientific">Candidatus Azambacteria bacterium GW2011_GWB2_46_37</name>
    <dbReference type="NCBI Taxonomy" id="1618618"/>
    <lineage>
        <taxon>Bacteria</taxon>
        <taxon>Candidatus Azamiibacteriota</taxon>
    </lineage>
</organism>
<dbReference type="EMBL" id="LCMO01000031">
    <property type="protein sequence ID" value="KKU38409.1"/>
    <property type="molecule type" value="Genomic_DNA"/>
</dbReference>
<keyword evidence="3 8" id="KW-0812">Transmembrane</keyword>
<keyword evidence="2" id="KW-1003">Cell membrane</keyword>
<dbReference type="GO" id="GO:0005886">
    <property type="term" value="C:plasma membrane"/>
    <property type="evidence" value="ECO:0007669"/>
    <property type="project" value="UniProtKB-SubCell"/>
</dbReference>
<dbReference type="AlphaFoldDB" id="A0A0G1Q091"/>
<feature type="transmembrane region" description="Helical" evidence="8">
    <location>
        <begin position="399"/>
        <end position="418"/>
    </location>
</feature>
<sequence>MFNVLKNFLAIYQKKIAGGLSASLKTGAAILTATTFASYVLGLLRDRLLAQTFGAGRELDIFNAAFIIPDLLLNIFISGALAAAFIPVFTQLISQKNEKEAFETANSIISSGIIVLLALGSLIFIFADYFAIIVAPGFDEAGRETLVKTMRLLLLSPLIFTFSNALGGMLIGYKSFFAYGLSPVFYNFGIIGGIFLSPFLGIFGPVLGTLAGALLHLGVRIAGILKHNFRYRFAVNFKNQSFRQIIRLMIPKMIGQPTEQLNFWIFAVIASSLSAGSIAILNLARNFQSVPVSLFGIAFSLAAFPALSQAAGEKNKEVYLKILFKTLKNILLFTGLSALFLYLFGEFFIRLFFGGGKFSEQNIRLTAQTLAVFSLAIPTESAIHLLARSFYSLKNTLTPVLISVAGLIIAAFAGFTLAPNFGLSALPFAFFLGSFSEVILLSILLKRKISKEF</sequence>
<proteinExistence type="predicted"/>
<dbReference type="InterPro" id="IPR051050">
    <property type="entry name" value="Lipid_II_flippase_MurJ/MviN"/>
</dbReference>
<dbReference type="Pfam" id="PF03023">
    <property type="entry name" value="MurJ"/>
    <property type="match status" value="1"/>
</dbReference>
<name>A0A0G1Q091_9BACT</name>
<dbReference type="GO" id="GO:0009252">
    <property type="term" value="P:peptidoglycan biosynthetic process"/>
    <property type="evidence" value="ECO:0007669"/>
    <property type="project" value="UniProtKB-KW"/>
</dbReference>
<dbReference type="GO" id="GO:0034204">
    <property type="term" value="P:lipid translocation"/>
    <property type="evidence" value="ECO:0007669"/>
    <property type="project" value="TreeGrafter"/>
</dbReference>
<evidence type="ECO:0000256" key="4">
    <source>
        <dbReference type="ARBA" id="ARBA00022960"/>
    </source>
</evidence>
<accession>A0A0G1Q091</accession>
<evidence type="ECO:0000256" key="3">
    <source>
        <dbReference type="ARBA" id="ARBA00022692"/>
    </source>
</evidence>
<feature type="transmembrane region" description="Helical" evidence="8">
    <location>
        <begin position="176"/>
        <end position="196"/>
    </location>
</feature>
<keyword evidence="4" id="KW-0133">Cell shape</keyword>
<comment type="subcellular location">
    <subcellularLocation>
        <location evidence="1">Cell membrane</location>
        <topology evidence="1">Multi-pass membrane protein</topology>
    </subcellularLocation>
</comment>
<dbReference type="NCBIfam" id="TIGR01695">
    <property type="entry name" value="murJ_mviN"/>
    <property type="match status" value="1"/>
</dbReference>
<dbReference type="PANTHER" id="PTHR47019">
    <property type="entry name" value="LIPID II FLIPPASE MURJ"/>
    <property type="match status" value="1"/>
</dbReference>